<evidence type="ECO:0000313" key="1">
    <source>
        <dbReference type="EMBL" id="KAH1083045.1"/>
    </source>
</evidence>
<keyword evidence="2" id="KW-1185">Reference proteome</keyword>
<accession>A0A9D3VGP5</accession>
<evidence type="ECO:0000313" key="2">
    <source>
        <dbReference type="Proteomes" id="UP000828251"/>
    </source>
</evidence>
<comment type="caution">
    <text evidence="1">The sequence shown here is derived from an EMBL/GenBank/DDBJ whole genome shotgun (WGS) entry which is preliminary data.</text>
</comment>
<dbReference type="AlphaFoldDB" id="A0A9D3VGP5"/>
<dbReference type="OrthoDB" id="10382407at2759"/>
<proteinExistence type="predicted"/>
<feature type="non-terminal residue" evidence="1">
    <location>
        <position position="107"/>
    </location>
</feature>
<reference evidence="1 2" key="1">
    <citation type="journal article" date="2021" name="Plant Biotechnol. J.">
        <title>Multi-omics assisted identification of the key and species-specific regulatory components of drought-tolerant mechanisms in Gossypium stocksii.</title>
        <authorList>
            <person name="Yu D."/>
            <person name="Ke L."/>
            <person name="Zhang D."/>
            <person name="Wu Y."/>
            <person name="Sun Y."/>
            <person name="Mei J."/>
            <person name="Sun J."/>
            <person name="Sun Y."/>
        </authorList>
    </citation>
    <scope>NUCLEOTIDE SEQUENCE [LARGE SCALE GENOMIC DNA]</scope>
    <source>
        <strain evidence="2">cv. E1</strain>
        <tissue evidence="1">Leaf</tissue>
    </source>
</reference>
<sequence>MRPNSAVWAHTGKPHGLGGGLSWNNYFEAEGVANSAKVWIVMLHLEGKTLDWHYFYTERHRCFHLLTWDSYAHNLMERFGLSSFKDHMEELVSPKQVGHVDQFHDHF</sequence>
<evidence type="ECO:0008006" key="3">
    <source>
        <dbReference type="Google" id="ProtNLM"/>
    </source>
</evidence>
<protein>
    <recommendedName>
        <fullName evidence="3">Retrotransposon gag domain-containing protein</fullName>
    </recommendedName>
</protein>
<dbReference type="Proteomes" id="UP000828251">
    <property type="component" value="Unassembled WGS sequence"/>
</dbReference>
<organism evidence="1 2">
    <name type="scientific">Gossypium stocksii</name>
    <dbReference type="NCBI Taxonomy" id="47602"/>
    <lineage>
        <taxon>Eukaryota</taxon>
        <taxon>Viridiplantae</taxon>
        <taxon>Streptophyta</taxon>
        <taxon>Embryophyta</taxon>
        <taxon>Tracheophyta</taxon>
        <taxon>Spermatophyta</taxon>
        <taxon>Magnoliopsida</taxon>
        <taxon>eudicotyledons</taxon>
        <taxon>Gunneridae</taxon>
        <taxon>Pentapetalae</taxon>
        <taxon>rosids</taxon>
        <taxon>malvids</taxon>
        <taxon>Malvales</taxon>
        <taxon>Malvaceae</taxon>
        <taxon>Malvoideae</taxon>
        <taxon>Gossypium</taxon>
    </lineage>
</organism>
<gene>
    <name evidence="1" type="ORF">J1N35_022806</name>
</gene>
<dbReference type="EMBL" id="JAIQCV010000007">
    <property type="protein sequence ID" value="KAH1083045.1"/>
    <property type="molecule type" value="Genomic_DNA"/>
</dbReference>
<name>A0A9D3VGP5_9ROSI</name>